<gene>
    <name evidence="2" type="ORF">OPV22_024548</name>
</gene>
<name>A0AAV8P7H2_ENSVE</name>
<comment type="caution">
    <text evidence="2">The sequence shown here is derived from an EMBL/GenBank/DDBJ whole genome shotgun (WGS) entry which is preliminary data.</text>
</comment>
<reference evidence="2 3" key="1">
    <citation type="submission" date="2022-12" db="EMBL/GenBank/DDBJ databases">
        <title>Chromosome-scale assembly of the Ensete ventricosum genome.</title>
        <authorList>
            <person name="Dussert Y."/>
            <person name="Stocks J."/>
            <person name="Wendawek A."/>
            <person name="Woldeyes F."/>
            <person name="Nichols R.A."/>
            <person name="Borrell J.S."/>
        </authorList>
    </citation>
    <scope>NUCLEOTIDE SEQUENCE [LARGE SCALE GENOMIC DNA]</scope>
    <source>
        <strain evidence="3">cv. Maze</strain>
        <tissue evidence="2">Seeds</tissue>
    </source>
</reference>
<dbReference type="Proteomes" id="UP001222027">
    <property type="component" value="Unassembled WGS sequence"/>
</dbReference>
<accession>A0AAV8P7H2</accession>
<dbReference type="AlphaFoldDB" id="A0AAV8P7H2"/>
<keyword evidence="3" id="KW-1185">Reference proteome</keyword>
<evidence type="ECO:0000313" key="3">
    <source>
        <dbReference type="Proteomes" id="UP001222027"/>
    </source>
</evidence>
<evidence type="ECO:0000313" key="2">
    <source>
        <dbReference type="EMBL" id="KAJ8470205.1"/>
    </source>
</evidence>
<protein>
    <submittedName>
        <fullName evidence="2">Uncharacterized protein</fullName>
    </submittedName>
</protein>
<evidence type="ECO:0000256" key="1">
    <source>
        <dbReference type="SAM" id="MobiDB-lite"/>
    </source>
</evidence>
<sequence length="149" mass="16022">MAPNPSSPSSSTSTRNAACPLAATLQEELAAAEPPFLPLFPPRSNRCCPRPGRRRRQEGGALSGGRGHLDLALLRLPVRRQAAERVAPTALVQAEDALVRAGSRHKEDEQLEVETKGLHPDHEAILVDEPPKAVYFGPSNKDCHVALQG</sequence>
<organism evidence="2 3">
    <name type="scientific">Ensete ventricosum</name>
    <name type="common">Abyssinian banana</name>
    <name type="synonym">Musa ensete</name>
    <dbReference type="NCBI Taxonomy" id="4639"/>
    <lineage>
        <taxon>Eukaryota</taxon>
        <taxon>Viridiplantae</taxon>
        <taxon>Streptophyta</taxon>
        <taxon>Embryophyta</taxon>
        <taxon>Tracheophyta</taxon>
        <taxon>Spermatophyta</taxon>
        <taxon>Magnoliopsida</taxon>
        <taxon>Liliopsida</taxon>
        <taxon>Zingiberales</taxon>
        <taxon>Musaceae</taxon>
        <taxon>Ensete</taxon>
    </lineage>
</organism>
<feature type="region of interest" description="Disordered" evidence="1">
    <location>
        <begin position="33"/>
        <end position="66"/>
    </location>
</feature>
<dbReference type="EMBL" id="JAQQAF010000007">
    <property type="protein sequence ID" value="KAJ8470205.1"/>
    <property type="molecule type" value="Genomic_DNA"/>
</dbReference>
<proteinExistence type="predicted"/>